<keyword evidence="3" id="KW-1185">Reference proteome</keyword>
<dbReference type="STRING" id="1073325.SAMN05444483_102321"/>
<gene>
    <name evidence="2" type="ORF">SAMN05444483_102321</name>
</gene>
<proteinExistence type="predicted"/>
<dbReference type="RefSeq" id="WP_072877459.1">
    <property type="nucleotide sequence ID" value="NZ_FQVT01000002.1"/>
</dbReference>
<feature type="coiled-coil region" evidence="1">
    <location>
        <begin position="3"/>
        <end position="30"/>
    </location>
</feature>
<dbReference type="AlphaFoldDB" id="A0A1M5ED01"/>
<accession>A0A1M5ED01</accession>
<keyword evidence="1" id="KW-0175">Coiled coil</keyword>
<sequence length="290" mass="33514">MSVNEILKNIDKEIKELQELKQQVENNKVLVDHGIEDYDENLHNEFNRETQWKNFTITTNIEKLQKEAIEANFLFFDAPFIIYENTYSKKLESFIEENPDAIESDFIREELVDIFNPKLNRTLEYNGITLFYHRFINDESKLKFAAARKIEFLANRLQELGKDYELIVPEPEARGGSELAQVYLMPSKNPTKTSQEIISENEKLKWTGGTAQLGLIIGHLAESGFIEAPKKPNGEINYAKFSKLVLKNFESNSKADSLSKYLNIHSDKAQETQGKLDAENFYIPHIKLIS</sequence>
<dbReference type="EMBL" id="FQVT01000002">
    <property type="protein sequence ID" value="SHF76961.1"/>
    <property type="molecule type" value="Genomic_DNA"/>
</dbReference>
<evidence type="ECO:0000256" key="1">
    <source>
        <dbReference type="SAM" id="Coils"/>
    </source>
</evidence>
<reference evidence="3" key="1">
    <citation type="submission" date="2016-11" db="EMBL/GenBank/DDBJ databases">
        <authorList>
            <person name="Varghese N."/>
            <person name="Submissions S."/>
        </authorList>
    </citation>
    <scope>NUCLEOTIDE SEQUENCE [LARGE SCALE GENOMIC DNA]</scope>
    <source>
        <strain evidence="3">DSM 24579</strain>
    </source>
</reference>
<protein>
    <submittedName>
        <fullName evidence="2">Uncharacterized protein</fullName>
    </submittedName>
</protein>
<dbReference type="OrthoDB" id="1330403at2"/>
<dbReference type="Proteomes" id="UP000183945">
    <property type="component" value="Unassembled WGS sequence"/>
</dbReference>
<name>A0A1M5ED01_SALEC</name>
<evidence type="ECO:0000313" key="2">
    <source>
        <dbReference type="EMBL" id="SHF76961.1"/>
    </source>
</evidence>
<organism evidence="2 3">
    <name type="scientific">Salegentibacter echinorum</name>
    <dbReference type="NCBI Taxonomy" id="1073325"/>
    <lineage>
        <taxon>Bacteria</taxon>
        <taxon>Pseudomonadati</taxon>
        <taxon>Bacteroidota</taxon>
        <taxon>Flavobacteriia</taxon>
        <taxon>Flavobacteriales</taxon>
        <taxon>Flavobacteriaceae</taxon>
        <taxon>Salegentibacter</taxon>
    </lineage>
</organism>
<evidence type="ECO:0000313" key="3">
    <source>
        <dbReference type="Proteomes" id="UP000183945"/>
    </source>
</evidence>